<evidence type="ECO:0000313" key="3">
    <source>
        <dbReference type="EMBL" id="GIG47501.1"/>
    </source>
</evidence>
<evidence type="ECO:0000256" key="2">
    <source>
        <dbReference type="SAM" id="Phobius"/>
    </source>
</evidence>
<dbReference type="EMBL" id="BONQ01000083">
    <property type="protein sequence ID" value="GIG47501.1"/>
    <property type="molecule type" value="Genomic_DNA"/>
</dbReference>
<dbReference type="SUPFAM" id="SSF50969">
    <property type="entry name" value="YVTN repeat-like/Quinoprotein amine dehydrogenase"/>
    <property type="match status" value="1"/>
</dbReference>
<gene>
    <name evidence="3" type="ORF">Dsi01nite_055420</name>
</gene>
<proteinExistence type="predicted"/>
<feature type="region of interest" description="Disordered" evidence="1">
    <location>
        <begin position="60"/>
        <end position="92"/>
    </location>
</feature>
<comment type="caution">
    <text evidence="3">The sequence shown here is derived from an EMBL/GenBank/DDBJ whole genome shotgun (WGS) entry which is preliminary data.</text>
</comment>
<evidence type="ECO:0000313" key="4">
    <source>
        <dbReference type="Proteomes" id="UP000660611"/>
    </source>
</evidence>
<dbReference type="RefSeq" id="WP_203849219.1">
    <property type="nucleotide sequence ID" value="NZ_BAAAVW010000018.1"/>
</dbReference>
<organism evidence="3 4">
    <name type="scientific">Dactylosporangium siamense</name>
    <dbReference type="NCBI Taxonomy" id="685454"/>
    <lineage>
        <taxon>Bacteria</taxon>
        <taxon>Bacillati</taxon>
        <taxon>Actinomycetota</taxon>
        <taxon>Actinomycetes</taxon>
        <taxon>Micromonosporales</taxon>
        <taxon>Micromonosporaceae</taxon>
        <taxon>Dactylosporangium</taxon>
    </lineage>
</organism>
<reference evidence="3" key="1">
    <citation type="submission" date="2021-01" db="EMBL/GenBank/DDBJ databases">
        <title>Whole genome shotgun sequence of Dactylosporangium siamense NBRC 106093.</title>
        <authorList>
            <person name="Komaki H."/>
            <person name="Tamura T."/>
        </authorList>
    </citation>
    <scope>NUCLEOTIDE SEQUENCE</scope>
    <source>
        <strain evidence="3">NBRC 106093</strain>
    </source>
</reference>
<keyword evidence="2" id="KW-0812">Transmembrane</keyword>
<protein>
    <submittedName>
        <fullName evidence="3">Uncharacterized protein</fullName>
    </submittedName>
</protein>
<feature type="transmembrane region" description="Helical" evidence="2">
    <location>
        <begin position="39"/>
        <end position="59"/>
    </location>
</feature>
<accession>A0A919UD49</accession>
<dbReference type="Proteomes" id="UP000660611">
    <property type="component" value="Unassembled WGS sequence"/>
</dbReference>
<keyword evidence="2" id="KW-1133">Transmembrane helix</keyword>
<keyword evidence="4" id="KW-1185">Reference proteome</keyword>
<evidence type="ECO:0000256" key="1">
    <source>
        <dbReference type="SAM" id="MobiDB-lite"/>
    </source>
</evidence>
<dbReference type="AlphaFoldDB" id="A0A919UD49"/>
<dbReference type="InterPro" id="IPR011044">
    <property type="entry name" value="Quino_amine_DH_bsu"/>
</dbReference>
<sequence>MTIDDIAATVRRAADAVPDSRSDLSTVLRRHRINKRRRTAVAVAAMVAVVAATGATVTLTQRHEQPQPPAQVQQTPATPAPETPAPDAQPQRLPLDVGWALGQDKNGGKVTVYDVRTMLELRPDKRLVATPFPAVVDDVRSWVALDDGRFVVLGGKDLKPGIQRQDGPDVTDFAIRLLVLTPDGRITQQREVRVQGQDVELIGATATTAYLYRTPGRIMAHDLQTGAEQPLSALKSVPDWATTRLSVQGGLLLSVPEQSCDLTATDLATGRKLFTVHLPGLPEWSCRTAWPARLSPDGRTLAMAVKGGDDEQATVSLLKIDIATGKVTPFPVSGGPVGKELRPGPLGVGWVGGTVRVAWVRMPSPGVHPLSESIQVTDVG</sequence>
<keyword evidence="2" id="KW-0472">Membrane</keyword>
<name>A0A919UD49_9ACTN</name>